<dbReference type="SMART" id="SM01294">
    <property type="entry name" value="PKS_PP_betabranch"/>
    <property type="match status" value="5"/>
</dbReference>
<dbReference type="InterPro" id="IPR020806">
    <property type="entry name" value="PKS_PP-bd"/>
</dbReference>
<keyword evidence="7" id="KW-0012">Acyltransferase</keyword>
<dbReference type="SMART" id="SM00822">
    <property type="entry name" value="PKS_KR"/>
    <property type="match status" value="4"/>
</dbReference>
<dbReference type="InterPro" id="IPR014031">
    <property type="entry name" value="Ketoacyl_synth_C"/>
</dbReference>
<dbReference type="Pfam" id="PF08240">
    <property type="entry name" value="ADH_N"/>
    <property type="match status" value="1"/>
</dbReference>
<feature type="active site" description="Proton donor; for dehydratase activity" evidence="8">
    <location>
        <position position="2261"/>
    </location>
</feature>
<evidence type="ECO:0000256" key="2">
    <source>
        <dbReference type="ARBA" id="ARBA00022450"/>
    </source>
</evidence>
<feature type="active site" description="Proton donor; for dehydratase activity" evidence="8">
    <location>
        <position position="5155"/>
    </location>
</feature>
<dbReference type="InterPro" id="IPR009081">
    <property type="entry name" value="PP-bd_ACP"/>
</dbReference>
<feature type="region of interest" description="N-terminal hotdog fold" evidence="8">
    <location>
        <begin position="3715"/>
        <end position="3836"/>
    </location>
</feature>
<feature type="domain" description="PKS/mFAS DH" evidence="11">
    <location>
        <begin position="4960"/>
        <end position="5233"/>
    </location>
</feature>
<dbReference type="Gene3D" id="1.10.1200.10">
    <property type="entry name" value="ACP-like"/>
    <property type="match status" value="5"/>
</dbReference>
<dbReference type="Pfam" id="PF18369">
    <property type="entry name" value="PKS_DE"/>
    <property type="match status" value="1"/>
</dbReference>
<dbReference type="Pfam" id="PF22953">
    <property type="entry name" value="SpnB_Rossmann"/>
    <property type="match status" value="3"/>
</dbReference>
<keyword evidence="5" id="KW-0045">Antibiotic biosynthesis</keyword>
<dbReference type="InterPro" id="IPR016035">
    <property type="entry name" value="Acyl_Trfase/lysoPLipase"/>
</dbReference>
<proteinExistence type="predicted"/>
<dbReference type="InterPro" id="IPR042104">
    <property type="entry name" value="PKS_dehydratase_sf"/>
</dbReference>
<dbReference type="InterPro" id="IPR020807">
    <property type="entry name" value="PKS_DH"/>
</dbReference>
<organism evidence="12 13">
    <name type="scientific">Streptomyces iranensis</name>
    <dbReference type="NCBI Taxonomy" id="576784"/>
    <lineage>
        <taxon>Bacteria</taxon>
        <taxon>Bacillati</taxon>
        <taxon>Actinomycetota</taxon>
        <taxon>Actinomycetes</taxon>
        <taxon>Kitasatosporales</taxon>
        <taxon>Streptomycetaceae</taxon>
        <taxon>Streptomyces</taxon>
        <taxon>Streptomyces violaceusniger group</taxon>
    </lineage>
</organism>
<comment type="caution">
    <text evidence="12">The sequence shown here is derived from an EMBL/GenBank/DDBJ whole genome shotgun (WGS) entry which is preliminary data.</text>
</comment>
<dbReference type="SMART" id="SM00829">
    <property type="entry name" value="PKS_ER"/>
    <property type="match status" value="1"/>
</dbReference>
<dbReference type="Pfam" id="PF21089">
    <property type="entry name" value="PKS_DH_N"/>
    <property type="match status" value="4"/>
</dbReference>
<feature type="active site" description="Proton acceptor; for dehydratase activity" evidence="8">
    <location>
        <position position="4992"/>
    </location>
</feature>
<keyword evidence="6" id="KW-0511">Multifunctional enzyme</keyword>
<dbReference type="Pfam" id="PF02801">
    <property type="entry name" value="Ketoacyl-synt_C"/>
    <property type="match status" value="4"/>
</dbReference>
<name>A0ABS4NB25_9ACTN</name>
<evidence type="ECO:0000313" key="13">
    <source>
        <dbReference type="Proteomes" id="UP000756710"/>
    </source>
</evidence>
<evidence type="ECO:0000259" key="9">
    <source>
        <dbReference type="PROSITE" id="PS50075"/>
    </source>
</evidence>
<dbReference type="InterPro" id="IPR014030">
    <property type="entry name" value="Ketoacyl_synth_N"/>
</dbReference>
<evidence type="ECO:0000259" key="11">
    <source>
        <dbReference type="PROSITE" id="PS52019"/>
    </source>
</evidence>
<dbReference type="Gene3D" id="3.40.47.10">
    <property type="match status" value="4"/>
</dbReference>
<dbReference type="Pfam" id="PF16197">
    <property type="entry name" value="KAsynt_C_assoc"/>
    <property type="match status" value="4"/>
</dbReference>
<dbReference type="Pfam" id="PF00550">
    <property type="entry name" value="PP-binding"/>
    <property type="match status" value="5"/>
</dbReference>
<dbReference type="InterPro" id="IPR041618">
    <property type="entry name" value="PKS_DE"/>
</dbReference>
<keyword evidence="2" id="KW-0596">Phosphopantetheine</keyword>
<feature type="domain" description="PKS/mFAS DH" evidence="11">
    <location>
        <begin position="434"/>
        <end position="719"/>
    </location>
</feature>
<feature type="domain" description="Carrier" evidence="9">
    <location>
        <begin position="2775"/>
        <end position="2850"/>
    </location>
</feature>
<dbReference type="PROSITE" id="PS50075">
    <property type="entry name" value="CARRIER"/>
    <property type="match status" value="5"/>
</dbReference>
<dbReference type="CDD" id="cd08952">
    <property type="entry name" value="KR_1_SDR_x"/>
    <property type="match status" value="1"/>
</dbReference>
<dbReference type="InterPro" id="IPR006162">
    <property type="entry name" value="Ppantetheine_attach_site"/>
</dbReference>
<feature type="domain" description="Carrier" evidence="9">
    <location>
        <begin position="4005"/>
        <end position="4080"/>
    </location>
</feature>
<comment type="caution">
    <text evidence="8">Lacks conserved residue(s) required for the propagation of feature annotation.</text>
</comment>
<dbReference type="InterPro" id="IPR050091">
    <property type="entry name" value="PKS_NRPS_Biosynth_Enz"/>
</dbReference>
<dbReference type="PROSITE" id="PS52019">
    <property type="entry name" value="PKS_MFAS_DH"/>
    <property type="match status" value="4"/>
</dbReference>
<feature type="region of interest" description="C-terminal hotdog fold" evidence="8">
    <location>
        <begin position="2203"/>
        <end position="2355"/>
    </location>
</feature>
<dbReference type="InterPro" id="IPR049551">
    <property type="entry name" value="PKS_DH_C"/>
</dbReference>
<feature type="domain" description="PKS/mFAS DH" evidence="11">
    <location>
        <begin position="2070"/>
        <end position="2355"/>
    </location>
</feature>
<dbReference type="Gene3D" id="3.30.70.3290">
    <property type="match status" value="5"/>
</dbReference>
<dbReference type="PANTHER" id="PTHR43775:SF51">
    <property type="entry name" value="INACTIVE PHENOLPHTHIOCEROL SYNTHESIS POLYKETIDE SYNTHASE TYPE I PKS1-RELATED"/>
    <property type="match status" value="1"/>
</dbReference>
<sequence length="7664" mass="798472">GPGESEMFGERDGSVVPWVVSAKTAAGVRAQADRLRAFVEERPGLEPVDVGWSLVSRTAFDYRAVVVGADRESLLAALESVDVAVVVRGGLALMFTGQGSQISGMGRELYAAFPVFAAAFDEVCAVFEPGLVRVDGESLDQTGFAQPALFAVEVALFRLLESWGVQPDYLLGHSIGEVAAAHVAGVLSLEDAAKLVSARGRLMQALPSGGAMVSIQASEAEVRPWLTDRVGLAAVNGPASVVVSGDEDAVVEIAARFEKSRRLRVSHAFHSPLMEPMLGEFREVVSSLRFHAPQIPVVSTVTGGLLTADAEYWVEQVRATVRFADGVRELGERGVRTFLEVGPGGVLAAMAQESLGDDAAAFATLRKDGSEPLAVVGAVGKAYARGVGVDWKALLAGGRRVELPTYAFQRERYWVDDAPAVGDVGSAGLGAANHPLLGAAVSLADAEGMLLTGRVSQRTHPWLTGNVAGGQVVMPAAALVELALRAGDEVGYERVEELAVEAPLVVPERAGVQVQVAVGGPDGSGHRAFSVHARVEDEEWVRYAAGVLVRDAAPEPPMMVAWPPAGAVPIEVEGLYDELAEAGYSPGPAFRGLTGAWQSGDTLYAEAALPEPTTNDAAAFGLHPALFEAALHVLGARAAQSFAGVTLHAAGATAVRVRIRPLDPDTVALDVADGLGQPVASVERVVLGPVAELLAPGRRDSVFRVDWVPAPAGRTAAMAEPEITTVRAGDGRSAEAVHDAVAEGLETLQSWLAEPRSAGSRLVFVTRGAVATGADEDITDLAAAAVWGLVRSAQAENPGRFVLVDLDGDDTSALPTALASGEQQVAVRAGSVLVPRLVRLGTDGAAPPLLEPGGTVLVTGGTGTLGALIARHLVAEHGARHLLLTSRRGSVADGASELVAELAGMGAEATVVACDAADREALAEVLSGIPAEHPLTAVIHTAGVADDGLLTSMTRQRVDAVLRPKVDAVLNLHELTAGDDLTSFVVFSSAAAVFGGAGQANYAAANAFADAFAQHRKASGRPASALSWGLWAQRSGVTGHLADTDLNRMARAGLVPLSNDEGLALFDSARSSAYAHTVPIRLNVAALRRGGDDVPPLLSTLVGRARRSRTGTGTLAHLPAAERAEFLIGLVRSHAAVVLGRPGSGPIDSGKAFRDLGFDSLTAVELRNRLSTATGLPLPATVVFDYPTAQALADHLETELLGVQPAAPVAAATATDTDPIVVVSMSCRFPGGVTTPEELWQLLESDGDVISTFPVDRGWEIEGLYDPDPDAVGKTYSIAGGFLEAVSDFDAGFFGISPREAVAMDPQQRLLLETAWEAFEQAGIDPESLRGSRTGVFVGSNGQDYALRLGRVASGVEGYLASGSSASVASGRVSYTFGLEGPAVTVDTACSSSLVALHLAAQALRQGECSMALAGGVTVMSSPYSFVEFSRQRGLAADGRCKSFSGAADGTGWSEGVGWLLLERLSDAERLGHEVLAVVRGSAVNQDGASNGLTAPNGPAQQRVIRQALANAGLSPADVDVVEAHGTGTRLGDPIEAQALLATYGQDRDQPLLLGSIKSNIGHTQAAAGVAGVIKMVLAMRHGVVPRTLHVDEPSPEVDWSSGAVSLATSQVAWPVVGRVCRSAVSSFGVSGTNAHVVLEAAPGKTDESEARLRVPVVPWVVSAKTAAGVRAQALRLRAFVEERPGLEPVDVGWSLVSRTAFDYRAVVVGEDRESLLAALENVDVAAVARGGLALMFTGQGSQISGMGRELYAAFPVFAAAFDEVCAVFEPGLVRVDGESLDQTGFAQPALFAVEVALFRLLESWGVQPDYLLGHSIGEVAAAHVAGVLSLEDAAKLVSARGRLMQALPSGGAMVSIQASEAEVRPWLTDRVGLAAVNGPASVVVSGDEDAVVEIAARFEKSRRLRVSHAFHSPLMEPMLAELREVVSSLTFRTPEIPIVSTVTGGLLTADAEYWVEQVRATVRFADGVRELGNRGVRTLLEVGPGGVLAAMAQESLDDDAAAFAMLRKDVAEPRAAVAALGRLYERGVPVDVKALVSGGRRVELPTYAFQRERYWLDAAPQASEGEVGHPLLATVVSLPDAGGVILTGKVSTRSPSWAADHVVLGMRLLPSTAFVELVLRAADEVGCERVEELILHRPLVLPERSACQVQVAVTGADAAGGRTFTVHARTDEGEWARHASGALTTGASAEPSGMAEWPPAGAVRLDVDELSAELVGAGHEYGPAGQGLSGAWQREDTLYAEVRLPGEDASGYGLHPMLFDTALQVLGADGGLPHSFSGIRLHAGEAAVGRVRLTRLGPDTVTVEFADGAGRPVASVERVTVRPVSEVEFGGGRPDSLFEVSWVPVSAAPVDGGKTVVLGAGGFADLVDAEPDVVLVERSWDTSDGVAGVVHAAVREALDLIQAWLAEPGLSAARLVFVTRGAVAVGGGEEVSDLAGAAVWGLVRSAQSEHPGRFGLADRDGNSTVALPAGEAQVAFRGGEVFVPRLARVAGVGDRPRLDPGGTVLVTGGTGTLGGVIARHLVSAYGIKKLVLIGRSGPQAPGARQLAADLAELGANAALVACDAADREALAAVLADIPAEHPLTAVVHAAGIVDDGLLASMTGPQLDAVLRPKVDAVVNLHELTAGLQLAAFVTFSSSAAVFGAPGQGNYAAANAFLDAFAGHRRALGLPAASLGWGLWAQRSGVSGHLDAVGTGRLARAGLVPLAGEEALALFDAACAAGRAHTVPARLNLAALRSGHDDVPPVLRGLVPRRRKADAGSVEPLAVMSGDERTAFLVDLVRTHAAVVLGRSGAAAVDAERAFRELGFDSLTAVELRNRLAKATGLRLPATVVFDYPSAQALAGHLEAELLGNRVDLSAPVVVAGAVEDDPIVVVSMSCRFPGGVSTPEELWELLSSGGDAITGFPTDRGWDIEELYDPDPAAAGKTYAIEGGFLHDAGDFDAAFFGISSREAVAMDPQQRVLLETAWEAFERAGFAPESLRGSRTGVFVGSNGQDYASRLTAVPESVEGYLGIGNTGSVASGRISYTFGLEGPAVTVDTACSSSLVALHLAAQALRQGECSMALAGGVTVMSTPYTFVEFSRQRGLSADGRCKAFAAGADGTGWGEGAGWLLLERLSDAERLGHEVLALVRGSAVNQDGASNGLTAPNGPSQQRVIRQALANARLSPADVDVVEAHGTGTTLGDPIEAQALLATYGQDRDRPLLLGSIKSNIGHTQAAAGVAGVIKMVLAMRHGVVPRTLHVDEPSPEVDWSSGAVSLATSQVPWPDVDRVCRSAVSSFGVSGTNAHVVLEAAPDGPETSERRSEAAAPWVVSAKTEEGVREQVERLTAFVAERPGLDPVDVGWSLASRSVFEYRAVVGEGLVVRAGGGKVVFVFPGQGSQWAGMAVELLDQSPVFVKSIEDCAAALSEFVDWSLVEVLRGGGGELDRVDVVQPVLWAVMVSLAELWRSYGVSPDAVVGHSQGEIAAAVVAGALSLRDGARVVALRSRVLLRIAGVGGMVSVGLSADEVRARLEGRPLGIAAYNGPSSVVVSGPADALDEWRVELESSGVRARRIPVDYASHSADVDGLREEILELLAPVAPRSGQVPFYSALTGELFDTSGLDCGYWFESLRRPVLFEQATRALVGDGHGVLIECSPHPVLTVGVQEVAVGSLRRDDGGLQRFLTSVAEAWTHGVEVDWKAVYPRGKQVQLPTYAFQRERYWLDVAPLGEAGHPLGTAVSLARDGGLVMTGRVSLRTHQWLAGHRLGERVLLPGTAFVELALRASDEVGCDRLDELVIQAPVVVPERGTVQVQIAVAGTEENGRRDFTVYARADEQSPWTQHATGTLSQAIPVDAVVLSPWPPAGARAVDGAGEVLAGVWQLDDTVYAEARLPQGITGEASAYGLHPVLFDAALTALRATGAESDTLPFSFSGVTLHATGATEVRLRLSPAGPDAVAVDIADGVGQPVASVERLVLRPAPDDATTASGTATEAIRPRVERRKARSSTGGGSGLAAMPEPERLTYLADLVRSHAAAVLGQAGVAAVETGRAFKDLGLDSLTAVELRTRLAEAIGRRLPATVVFDHPTPAALVEFLNAEVLGERLEVAEPVVAAAVDGDPIVVVSMSCRYPGGVTTPEELWRLVVDGTDAITGFPPDRGWDVDGLYDPDPETPGKSYVVEGGFLDDVSGFDAAFFGISAREAVAMDPQQRLLLETAWEAFERAGLDPGSLHGSRTGVFVGTSGQDYISRLHTVPEGAEGYLVSGSSASVASGRVSYTFGLEGPAVTVDTACSSSLVALHLAAQALRQGECSMALAGGVMVMSTPDVFVEFSRQRGLAADGRCKSFSGTADGTGWSEGVGWLLLERQSDAERQGHEILAFVRGSAVNQDGASNGLTAPNGPAQQRVIRQALANAGLSPADVDVVEAHGTGTRLGDPIEAQALLATYGQDRVQPLLLGSIKSNIGHTQAAAGVAGVIKMVLAMRHGVVPQTLHVDSPSPEVDWASGAVSLATSRLEWPAVGRVCRSAVSSFGVSGTNAHVVLEAAPGKTDESETRPRVPVVPVVPWVVSAKTAAGVRAQALRLRAFVEERPGLEPVDVGWSLASRPLFDHRAVVVGADRDELLARLADVEAEAVARGALALMFTGQGSQTPGMGRGLYEVFPVFAAAFDEVCAVFEPGLLLADVEALDRTEHAQPALFALEVALFRLLESWGIAPDYLLGHSIGEVAAAHVAGVLSLEDAAKLVSARGRLMQALPSGGAMVSIQASEAEVRPWLTDRVAIAAVNGPVSVVVSGDEDVVLAVAARFAKSRRLRVSHAFHSPLMEPMLGEFREVVSSLRFHAPQIPVVSTVTGGLLTADAEYWVEQVRATVRFADGVRELGDRGVRTFLEVGPGGVLAAMAQESLGDDAAAFATLRKDVAEPRAVVGAAGRLHVRGIRLDWKALMPGGRRVDLPVYAFQHERYWLEATSSAADVTSVGLGAANHPLLGAAVFRADGEGVLLTGRISLRTHSWLADHTVVGRVLLPGTAFVELALRAGDEVGCGRVDELIVQAPLVLPERDGVQVQVAVAGPDEAGRCAFTVYARPDGATEWVRHASGTLGGAQPGQAVDLSQWPPAGAEPVDVSEVYPRLVDAGYAYGPVFQGLAAAWRGDGVMYAEVRLPGEATRDASTFGVHPALLDAAQHVMSVGDFGDGSRQTGLPFSFSGVTLHASGATAARVRMAPAGTDALALEIADPAGRPVVSIERLVLRPVSGAMAAVARPAHHDSLFRVGWVPVETGTVAPVGKWAVLEDREFAAELTAAGVTASAHNDLADVDPAAGTVVALIGTSGSSAAAVHDTAGRALELVRAWLADARLSDARLVVVTHGAAGDDITDPAGAAVWGLLRSAQAENPGRFVLADLDDGGAAALPGAMATGESQLLVRDGSVLVPRLTRLAEDAGLIPPPGPAWRLDVTGASGTVDNLALVEAPEALRELGAGEVRLAVRAAGVNFRDVLVVLGLYPGDAVIGGEGAGVVLETGPGVSSVRPGDEVFGILPDAFGPVTVTDARLLARKPAGWSWEQAAAVPIVYLTAYYGLVDLAAARAGERIVIHAAAGGVGFAATQLARHLGLEVFGTASAGKWDALRAGGFDDEHIAGSRTLDFERQFLDATGGAGVDVVLDCLAGEFVDASLRLLPHGGRFLELGKTDIRDPRAVAERYPGVSYRAYDLIEAAGAERIREMLAELLELFDRGVLAPLPVTTWDVRRGRDAVRNLSQAKLVGKAVLTIPRGLDPDGTTLITGGTGALGALVARHLVTAYQVKHLLLAGRRGADAPGAAELLAELTGLGAQVTMVACDVADRDAVAATLASIPAAHPLTAVVHTAGVVDDGLLPAMTTDRLDAVLRPKVDAVLNLHELTRELDLAAFVLFSSSASVVGAAGQGNYAAANAFVDAFAQHRQAQGLPATAVAWGLWAEPGGMTGNLTAIDRSRMARAGLLPLTAGEGLALFDAARRSDQARTVAMRVDLATLRTNGDSVPPLLSALVPRTGRRTARSTVDSAGPGLAGQLAAMDAAEQATFLTGLVRSNIATVLGEADADTVDLGKPFRDLGFDSLTAVELRNRLGAATGLRLPATVVFDHPTPTALVEHLRQELLGEHALVATPAAASPATDDDPIVVVSMSCRFPGGVATPEDLWRLVADGTDAVSRFPDDRGWDTDGLYDPDPDAVGKTYAIEGGFLHDAGDFDAAFFGISPREAVAMDPQQRLLLETAWEAFEAAGLDPTSLRGSQTGVFAGIMLNDYASRLQSVPEGVEGYLSSGSSASVASGRVSYAFGLEGPAVSVDTACSSSLVALHLAAQALRQGECSLALAGGVTVMSTPYTFVEFSRQRGLAADGRCKSFSGTADGTGWSEGVGWLLLERQSDAERQGHQILAFVRSSAINQDGASNGLTAPNGPAQQRVIRQALANAGLSPADVDVVEAHGTGTRLGDPIEAQALLATYGQDRDQPLLLGSIKSNIGHTQAAAGVAGVIKMVLAMRHGVVPRTLHVDSPTPEVDWASGGVSLVLSQVSWPAVDRARRAAVSSFGVSGTNAHVVLEAGPGESEMFGERDGSVVPWVVSAKTAAGVRAQALRLRAFVEERPGLEPVDVGWSLVSRTAFDYRAVVVGEDRESLLAALENVDVAAVVRGGLALMFTGQGSQISGMGRELYAAFPVFAAAFDEVCAVFEPGLVRVDGESLDQTGFAQPALFAVEVALFRLLESWGVQPDYLLGHSIGEVAAAHVAGVLSLEDAAKLVSARGRLMQALPSGGAMVSIQASEAEVRPWLTDRVGLAAVNGPASVVVSGDEDAVVEIAARFEKSRRLRVSHAFHSQLMEPMLAELREVVSSLTFRTPEIPIVSTVTGSLLVADPEYWVEQVRATVRFADGVRELGDRGVRTLLEVGPGGVLAAMAQESLDDDAAAFAMLRKDVAEPRAAVAALGRLYERGVPVDVKALVPGGRRVELPTYAFQRERYWLDVTPANGGTTVDPEDARFWEVVDNADLDSFTAKLAVGPDQPLSDVLPALAEWRRRRRERSAVQDWFYRVTWQPAAMPENAGPEGRWLALLPRDGAGEVLLDGLVAQGMRISRITVGDIDGLAERLAGSAPQGVLSLLALDETPDPDHPAMARGTLLTAATIRVLGEAGIEAPLWCVTAGAVATGDADPVRNPVQSQVWGLGRVAALEHPERWGGLVDLPGMPDEQTFVRMAAVLSGGGDEDQIALRNPGVLVRRLVRAEPVSGRAGGGWRPRGTVLITGGTGALGRQVAHWLAGNGAGHIVLTSRSGKNAPGAMELADALIGRGVKVTVAACDVTDRQAVSELVAGLPELTAVVHAAGVGAYRSLAESSAADIAGVMAAKVAGAAHLDEILGDRELDAFVLFSSVAGIWGSGRQSAYAAANAYLDALAQNRRSRGLAGTAVAWGPWGGGGLVSDRDVAGRLSRLGLDQLAPGQALTALGMALERDEPTVTVADVDWARFAPAFTANRARPLIGELPEVRQALADDEPAEVSLRDELAGMPREQAAGVLLDMVRTNAATVLGLAGGATVEPDRPFRELGFDSLTAVELRTRLGAATGLRLPATVVFDYPTPVALAGHLGAGLLGGERVEALPVLAEIDRLERALEAAAQGGTDRALVTARMEKLLLKWNTIESEAAGDDDNGLDAATADDLFDIINNEFGRS</sequence>
<feature type="domain" description="Ketosynthase family 3 (KS3)" evidence="10">
    <location>
        <begin position="2869"/>
        <end position="3293"/>
    </location>
</feature>
<accession>A0ABS4NB25</accession>
<dbReference type="Gene3D" id="3.40.366.10">
    <property type="entry name" value="Malonyl-Coenzyme A Acyl Carrier Protein, domain 2"/>
    <property type="match status" value="5"/>
</dbReference>
<feature type="domain" description="Carrier" evidence="9">
    <location>
        <begin position="1125"/>
        <end position="1200"/>
    </location>
</feature>
<dbReference type="InterPro" id="IPR036291">
    <property type="entry name" value="NAD(P)-bd_dom_sf"/>
</dbReference>
<dbReference type="InterPro" id="IPR016039">
    <property type="entry name" value="Thiolase-like"/>
</dbReference>
<dbReference type="SMART" id="SM00825">
    <property type="entry name" value="PKS_KS"/>
    <property type="match status" value="4"/>
</dbReference>
<dbReference type="SMART" id="SM00827">
    <property type="entry name" value="PKS_AT"/>
    <property type="match status" value="5"/>
</dbReference>
<dbReference type="SUPFAM" id="SSF51735">
    <property type="entry name" value="NAD(P)-binding Rossmann-fold domains"/>
    <property type="match status" value="9"/>
</dbReference>
<dbReference type="InterPro" id="IPR036736">
    <property type="entry name" value="ACP-like_sf"/>
</dbReference>
<feature type="region of interest" description="N-terminal hotdog fold" evidence="8">
    <location>
        <begin position="4960"/>
        <end position="5082"/>
    </location>
</feature>
<dbReference type="InterPro" id="IPR049900">
    <property type="entry name" value="PKS_mFAS_DH"/>
</dbReference>
<dbReference type="InterPro" id="IPR032821">
    <property type="entry name" value="PKS_assoc"/>
</dbReference>
<dbReference type="Gene3D" id="3.40.50.720">
    <property type="entry name" value="NAD(P)-binding Rossmann-like Domain"/>
    <property type="match status" value="4"/>
</dbReference>
<dbReference type="EMBL" id="JAGGLR010000045">
    <property type="protein sequence ID" value="MBP2068611.1"/>
    <property type="molecule type" value="Genomic_DNA"/>
</dbReference>
<dbReference type="Gene3D" id="3.90.180.10">
    <property type="entry name" value="Medium-chain alcohol dehydrogenases, catalytic domain"/>
    <property type="match status" value="1"/>
</dbReference>
<dbReference type="InterPro" id="IPR013968">
    <property type="entry name" value="PKS_KR"/>
</dbReference>
<dbReference type="SUPFAM" id="SSF47336">
    <property type="entry name" value="ACP-like"/>
    <property type="match status" value="5"/>
</dbReference>
<dbReference type="Pfam" id="PF00109">
    <property type="entry name" value="ketoacyl-synt"/>
    <property type="match status" value="4"/>
</dbReference>
<dbReference type="PROSITE" id="PS00606">
    <property type="entry name" value="KS3_1"/>
    <property type="match status" value="4"/>
</dbReference>
<dbReference type="CDD" id="cd05195">
    <property type="entry name" value="enoyl_red"/>
    <property type="match status" value="1"/>
</dbReference>
<protein>
    <submittedName>
        <fullName evidence="12">Acyl transferase domain-containing protein/acyl carrier protein/D-arabinose 1-dehydrogenase-like Zn-dependent alcohol dehydrogenase</fullName>
    </submittedName>
</protein>
<dbReference type="InterPro" id="IPR057326">
    <property type="entry name" value="KR_dom"/>
</dbReference>
<evidence type="ECO:0000313" key="12">
    <source>
        <dbReference type="EMBL" id="MBP2068611.1"/>
    </source>
</evidence>
<feature type="domain" description="Ketosynthase family 3 (KS3)" evidence="10">
    <location>
        <begin position="6124"/>
        <end position="6548"/>
    </location>
</feature>
<feature type="active site" description="Proton acceptor; for dehydratase activity" evidence="8">
    <location>
        <position position="2102"/>
    </location>
</feature>
<feature type="region of interest" description="N-terminal hotdog fold" evidence="8">
    <location>
        <begin position="434"/>
        <end position="555"/>
    </location>
</feature>
<gene>
    <name evidence="12" type="ORF">J2Z30_009692</name>
</gene>
<dbReference type="Gene3D" id="3.10.129.110">
    <property type="entry name" value="Polyketide synthase dehydratase"/>
    <property type="match status" value="4"/>
</dbReference>
<feature type="domain" description="PKS/mFAS DH" evidence="11">
    <location>
        <begin position="3715"/>
        <end position="4042"/>
    </location>
</feature>
<feature type="domain" description="Ketosynthase family 3 (KS3)" evidence="10">
    <location>
        <begin position="4098"/>
        <end position="4522"/>
    </location>
</feature>
<feature type="region of interest" description="C-terminal hotdog fold" evidence="8">
    <location>
        <begin position="567"/>
        <end position="719"/>
    </location>
</feature>
<dbReference type="InterPro" id="IPR049552">
    <property type="entry name" value="PKS_DH_N"/>
</dbReference>
<keyword evidence="13" id="KW-1185">Reference proteome</keyword>
<dbReference type="PANTHER" id="PTHR43775">
    <property type="entry name" value="FATTY ACID SYNTHASE"/>
    <property type="match status" value="1"/>
</dbReference>
<keyword evidence="3" id="KW-0597">Phosphoprotein</keyword>
<dbReference type="InterPro" id="IPR020841">
    <property type="entry name" value="PKS_Beta-ketoAc_synthase_dom"/>
</dbReference>
<feature type="domain" description="Carrier" evidence="9">
    <location>
        <begin position="7509"/>
        <end position="7584"/>
    </location>
</feature>
<feature type="region of interest" description="C-terminal hotdog fold" evidence="8">
    <location>
        <begin position="5094"/>
        <end position="5233"/>
    </location>
</feature>
<evidence type="ECO:0000256" key="1">
    <source>
        <dbReference type="ARBA" id="ARBA00004792"/>
    </source>
</evidence>
<reference evidence="12 13" key="1">
    <citation type="submission" date="2021-03" db="EMBL/GenBank/DDBJ databases">
        <title>Genomic Encyclopedia of Type Strains, Phase IV (KMG-IV): sequencing the most valuable type-strain genomes for metagenomic binning, comparative biology and taxonomic classification.</title>
        <authorList>
            <person name="Goeker M."/>
        </authorList>
    </citation>
    <scope>NUCLEOTIDE SEQUENCE [LARGE SCALE GENOMIC DNA]</scope>
    <source>
        <strain evidence="12 13">DSM 41954</strain>
    </source>
</reference>
<dbReference type="PROSITE" id="PS52004">
    <property type="entry name" value="KS3_2"/>
    <property type="match status" value="4"/>
</dbReference>
<evidence type="ECO:0000259" key="10">
    <source>
        <dbReference type="PROSITE" id="PS52004"/>
    </source>
</evidence>
<dbReference type="SUPFAM" id="SSF53901">
    <property type="entry name" value="Thiolase-like"/>
    <property type="match status" value="4"/>
</dbReference>
<dbReference type="Pfam" id="PF14765">
    <property type="entry name" value="PS-DH"/>
    <property type="match status" value="4"/>
</dbReference>
<evidence type="ECO:0000256" key="4">
    <source>
        <dbReference type="ARBA" id="ARBA00022679"/>
    </source>
</evidence>
<dbReference type="InterPro" id="IPR011032">
    <property type="entry name" value="GroES-like_sf"/>
</dbReference>
<dbReference type="CDD" id="cd08956">
    <property type="entry name" value="KR_3_FAS_SDR_x"/>
    <property type="match status" value="3"/>
</dbReference>
<dbReference type="InterPro" id="IPR055123">
    <property type="entry name" value="SpnB-like_Rossmann"/>
</dbReference>
<dbReference type="PROSITE" id="PS00012">
    <property type="entry name" value="PHOSPHOPANTETHEINE"/>
    <property type="match status" value="5"/>
</dbReference>
<dbReference type="InterPro" id="IPR001227">
    <property type="entry name" value="Ac_transferase_dom_sf"/>
</dbReference>
<dbReference type="Gene3D" id="6.10.140.1830">
    <property type="match status" value="1"/>
</dbReference>
<evidence type="ECO:0000256" key="6">
    <source>
        <dbReference type="ARBA" id="ARBA00023268"/>
    </source>
</evidence>
<dbReference type="Pfam" id="PF08659">
    <property type="entry name" value="KR"/>
    <property type="match status" value="4"/>
</dbReference>
<feature type="region of interest" description="C-terminal hotdog fold" evidence="8">
    <location>
        <begin position="3859"/>
        <end position="4042"/>
    </location>
</feature>
<evidence type="ECO:0000256" key="5">
    <source>
        <dbReference type="ARBA" id="ARBA00023194"/>
    </source>
</evidence>
<dbReference type="InterPro" id="IPR020843">
    <property type="entry name" value="ER"/>
</dbReference>
<feature type="domain" description="Ketosynthase family 3 (KS3)" evidence="10">
    <location>
        <begin position="1217"/>
        <end position="1641"/>
    </location>
</feature>
<feature type="active site" description="Proton acceptor; for dehydratase activity" evidence="8">
    <location>
        <position position="3746"/>
    </location>
</feature>
<evidence type="ECO:0000256" key="7">
    <source>
        <dbReference type="ARBA" id="ARBA00023315"/>
    </source>
</evidence>
<dbReference type="Pfam" id="PF13602">
    <property type="entry name" value="ADH_zinc_N_2"/>
    <property type="match status" value="1"/>
</dbReference>
<dbReference type="CDD" id="cd00833">
    <property type="entry name" value="PKS"/>
    <property type="match status" value="4"/>
</dbReference>
<dbReference type="SMART" id="SM00823">
    <property type="entry name" value="PKS_PP"/>
    <property type="match status" value="5"/>
</dbReference>
<dbReference type="SUPFAM" id="SSF55048">
    <property type="entry name" value="Probable ACP-binding domain of malonyl-CoA ACP transacylase"/>
    <property type="match status" value="5"/>
</dbReference>
<evidence type="ECO:0000256" key="8">
    <source>
        <dbReference type="PROSITE-ProRule" id="PRU01363"/>
    </source>
</evidence>
<dbReference type="InterPro" id="IPR013154">
    <property type="entry name" value="ADH-like_N"/>
</dbReference>
<keyword evidence="4" id="KW-0808">Transferase</keyword>
<dbReference type="InterPro" id="IPR014043">
    <property type="entry name" value="Acyl_transferase_dom"/>
</dbReference>
<dbReference type="InterPro" id="IPR016036">
    <property type="entry name" value="Malonyl_transacylase_ACP-bd"/>
</dbReference>
<feature type="non-terminal residue" evidence="12">
    <location>
        <position position="1"/>
    </location>
</feature>
<dbReference type="SMART" id="SM00826">
    <property type="entry name" value="PKS_DH"/>
    <property type="match status" value="4"/>
</dbReference>
<feature type="domain" description="Carrier" evidence="9">
    <location>
        <begin position="6030"/>
        <end position="6105"/>
    </location>
</feature>
<dbReference type="NCBIfam" id="NF045894">
    <property type="entry name" value="PKS_plus_SDR"/>
    <property type="match status" value="1"/>
</dbReference>
<dbReference type="InterPro" id="IPR018201">
    <property type="entry name" value="Ketoacyl_synth_AS"/>
</dbReference>
<dbReference type="SUPFAM" id="SSF50129">
    <property type="entry name" value="GroES-like"/>
    <property type="match status" value="1"/>
</dbReference>
<dbReference type="Gene3D" id="3.40.50.11460">
    <property type="match status" value="1"/>
</dbReference>
<dbReference type="SUPFAM" id="SSF52151">
    <property type="entry name" value="FabD/lysophospholipase-like"/>
    <property type="match status" value="5"/>
</dbReference>
<dbReference type="Proteomes" id="UP000756710">
    <property type="component" value="Unassembled WGS sequence"/>
</dbReference>
<comment type="pathway">
    <text evidence="1">Antibiotic biosynthesis.</text>
</comment>
<evidence type="ECO:0000256" key="3">
    <source>
        <dbReference type="ARBA" id="ARBA00022553"/>
    </source>
</evidence>
<feature type="region of interest" description="N-terminal hotdog fold" evidence="8">
    <location>
        <begin position="2070"/>
        <end position="2191"/>
    </location>
</feature>
<feature type="active site" description="Proton donor; for dehydratase activity" evidence="8">
    <location>
        <position position="3936"/>
    </location>
</feature>
<dbReference type="Pfam" id="PF00698">
    <property type="entry name" value="Acyl_transf_1"/>
    <property type="match status" value="5"/>
</dbReference>